<dbReference type="STRING" id="6184.A0A430Q6D7"/>
<evidence type="ECO:0000313" key="2">
    <source>
        <dbReference type="EMBL" id="RTG83247.1"/>
    </source>
</evidence>
<organism evidence="2 3">
    <name type="scientific">Schistosoma bovis</name>
    <name type="common">Blood fluke</name>
    <dbReference type="NCBI Taxonomy" id="6184"/>
    <lineage>
        <taxon>Eukaryota</taxon>
        <taxon>Metazoa</taxon>
        <taxon>Spiralia</taxon>
        <taxon>Lophotrochozoa</taxon>
        <taxon>Platyhelminthes</taxon>
        <taxon>Trematoda</taxon>
        <taxon>Digenea</taxon>
        <taxon>Strigeidida</taxon>
        <taxon>Schistosomatoidea</taxon>
        <taxon>Schistosomatidae</taxon>
        <taxon>Schistosoma</taxon>
    </lineage>
</organism>
<evidence type="ECO:0000313" key="3">
    <source>
        <dbReference type="Proteomes" id="UP000290809"/>
    </source>
</evidence>
<proteinExistence type="predicted"/>
<comment type="caution">
    <text evidence="2">The sequence shown here is derived from an EMBL/GenBank/DDBJ whole genome shotgun (WGS) entry which is preliminary data.</text>
</comment>
<dbReference type="EMBL" id="QMKO01002526">
    <property type="protein sequence ID" value="RTG83247.1"/>
    <property type="molecule type" value="Genomic_DNA"/>
</dbReference>
<feature type="non-terminal residue" evidence="2">
    <location>
        <position position="1"/>
    </location>
</feature>
<gene>
    <name evidence="2" type="ORF">DC041_0001936</name>
</gene>
<dbReference type="Proteomes" id="UP000290809">
    <property type="component" value="Unassembled WGS sequence"/>
</dbReference>
<reference evidence="2 3" key="1">
    <citation type="journal article" date="2019" name="PLoS Pathog.">
        <title>Genome sequence of the bovine parasite Schistosoma bovis Tanzania.</title>
        <authorList>
            <person name="Oey H."/>
            <person name="Zakrzewski M."/>
            <person name="Gobert G."/>
            <person name="Gravermann K."/>
            <person name="Stoye J."/>
            <person name="Jones M."/>
            <person name="Mcmanus D."/>
            <person name="Krause L."/>
        </authorList>
    </citation>
    <scope>NUCLEOTIDE SEQUENCE [LARGE SCALE GENOMIC DNA]</scope>
    <source>
        <strain evidence="2 3">TAN1997</strain>
    </source>
</reference>
<sequence>NFTVMSNEGVSFSKLNSSNLLLTTCQPKDLDDDMSDNRLLKLKILELSSELRRNMIYFNRRLGATEYELEQCKKTNEDLLSKQNLKIQSLQHENETYRNQISVLEIDLEQHKQAVQLKQDKIDQMEAYLAKLPTLEDYQETLNKHLNESETGKSDNMKASNVIPIFVEDLKCELERYQIAFEKTKKLLEAETCRADTAETHQKMEQCKFNEFHERVEAEITENVNEIVCLTKQLNNLVKGQKLNLTELLIQPKPLLNNMNDIILNNEKQMNNNDYVISTLSEDISSSLQIQSICNAENKTNNCFTKNAWEASFDDVITTASQLSNNFNKEQLDNSLNQLIKTRTLLLKLRQELANKYADHLGGKIDCIVQ</sequence>
<keyword evidence="1" id="KW-0175">Coiled coil</keyword>
<feature type="coiled-coil region" evidence="1">
    <location>
        <begin position="80"/>
        <end position="128"/>
    </location>
</feature>
<name>A0A430Q6D7_SCHBO</name>
<keyword evidence="3" id="KW-1185">Reference proteome</keyword>
<dbReference type="AlphaFoldDB" id="A0A430Q6D7"/>
<evidence type="ECO:0000256" key="1">
    <source>
        <dbReference type="SAM" id="Coils"/>
    </source>
</evidence>
<protein>
    <submittedName>
        <fullName evidence="2">Uncharacterized protein</fullName>
    </submittedName>
</protein>
<accession>A0A430Q6D7</accession>